<evidence type="ECO:0000256" key="3">
    <source>
        <dbReference type="ARBA" id="ARBA00022574"/>
    </source>
</evidence>
<name>A0AAV9IDR7_9RHOD</name>
<dbReference type="PROSITE" id="PS00678">
    <property type="entry name" value="WD_REPEATS_1"/>
    <property type="match status" value="2"/>
</dbReference>
<feature type="repeat" description="WD" evidence="5">
    <location>
        <begin position="235"/>
        <end position="259"/>
    </location>
</feature>
<dbReference type="SUPFAM" id="SSF50998">
    <property type="entry name" value="Quinoprotein alcohol dehydrogenase-like"/>
    <property type="match status" value="1"/>
</dbReference>
<evidence type="ECO:0000256" key="1">
    <source>
        <dbReference type="ARBA" id="ARBA00009890"/>
    </source>
</evidence>
<keyword evidence="7" id="KW-1185">Reference proteome</keyword>
<dbReference type="SMART" id="SM00320">
    <property type="entry name" value="WD40"/>
    <property type="match status" value="5"/>
</dbReference>
<accession>A0AAV9IDR7</accession>
<dbReference type="GO" id="GO:0031932">
    <property type="term" value="C:TORC2 complex"/>
    <property type="evidence" value="ECO:0007669"/>
    <property type="project" value="InterPro"/>
</dbReference>
<proteinExistence type="inferred from homology"/>
<feature type="repeat" description="WD" evidence="5">
    <location>
        <begin position="73"/>
        <end position="114"/>
    </location>
</feature>
<dbReference type="GO" id="GO:0032956">
    <property type="term" value="P:regulation of actin cytoskeleton organization"/>
    <property type="evidence" value="ECO:0007669"/>
    <property type="project" value="TreeGrafter"/>
</dbReference>
<sequence>MKTPKTLVSGGYDHTLRFWDLKTAKPIRIIPFPSSHVNQVKFSLDGRLLAVCGNPAVEFFDLRTNTEKSVHAINFHSNNVTCLAFKDKGPLVATCSEDKSVGLWDLRVTAPLQSMKCSYPLSCVSYGRDDSEIITSDYSGSARIWNSETHQQICRLQTHDSCILTGFLHDIATSLFIMFGSAGYVYISKLNSSQGSEGHELRRQYIYEKSLYEVGEEAKENFVKITKLPVARRYVMKASLSEDSLLLATASEDGFIKLWGDPEEPNIYDEGRWQTPVILGWHQMWIWDCQFLRGTKCLVSASSDKKVTLWNWEHRMVIQDFLGHEKGVTSLDVSVI</sequence>
<dbReference type="Pfam" id="PF00400">
    <property type="entry name" value="WD40"/>
    <property type="match status" value="4"/>
</dbReference>
<dbReference type="EMBL" id="JANCYU010000029">
    <property type="protein sequence ID" value="KAK4525356.1"/>
    <property type="molecule type" value="Genomic_DNA"/>
</dbReference>
<comment type="similarity">
    <text evidence="1">Belongs to the WD repeat LST8 family.</text>
</comment>
<dbReference type="InterPro" id="IPR019775">
    <property type="entry name" value="WD40_repeat_CS"/>
</dbReference>
<evidence type="ECO:0000256" key="5">
    <source>
        <dbReference type="PROSITE-ProRule" id="PRU00221"/>
    </source>
</evidence>
<dbReference type="InterPro" id="IPR011047">
    <property type="entry name" value="Quinoprotein_ADH-like_sf"/>
</dbReference>
<dbReference type="AlphaFoldDB" id="A0AAV9IDR7"/>
<protein>
    <recommendedName>
        <fullName evidence="2">Target of rapamycin complex subunit LST8</fullName>
    </recommendedName>
</protein>
<dbReference type="Proteomes" id="UP001300502">
    <property type="component" value="Unassembled WGS sequence"/>
</dbReference>
<dbReference type="PROSITE" id="PS50294">
    <property type="entry name" value="WD_REPEATS_REGION"/>
    <property type="match status" value="1"/>
</dbReference>
<keyword evidence="3 5" id="KW-0853">WD repeat</keyword>
<dbReference type="PROSITE" id="PS50082">
    <property type="entry name" value="WD_REPEATS_2"/>
    <property type="match status" value="3"/>
</dbReference>
<evidence type="ECO:0000313" key="7">
    <source>
        <dbReference type="Proteomes" id="UP001300502"/>
    </source>
</evidence>
<evidence type="ECO:0000313" key="6">
    <source>
        <dbReference type="EMBL" id="KAK4525356.1"/>
    </source>
</evidence>
<dbReference type="PANTHER" id="PTHR19842">
    <property type="entry name" value="G BETA-LIKE PROTEIN GBL"/>
    <property type="match status" value="1"/>
</dbReference>
<dbReference type="InterPro" id="IPR020472">
    <property type="entry name" value="WD40_PAC1"/>
</dbReference>
<evidence type="ECO:0000256" key="4">
    <source>
        <dbReference type="ARBA" id="ARBA00022737"/>
    </source>
</evidence>
<comment type="caution">
    <text evidence="6">The sequence shown here is derived from an EMBL/GenBank/DDBJ whole genome shotgun (WGS) entry which is preliminary data.</text>
</comment>
<evidence type="ECO:0000256" key="2">
    <source>
        <dbReference type="ARBA" id="ARBA00018867"/>
    </source>
</evidence>
<dbReference type="PRINTS" id="PR00320">
    <property type="entry name" value="GPROTEINBRPT"/>
</dbReference>
<organism evidence="6 7">
    <name type="scientific">Galdieria yellowstonensis</name>
    <dbReference type="NCBI Taxonomy" id="3028027"/>
    <lineage>
        <taxon>Eukaryota</taxon>
        <taxon>Rhodophyta</taxon>
        <taxon>Bangiophyceae</taxon>
        <taxon>Galdieriales</taxon>
        <taxon>Galdieriaceae</taxon>
        <taxon>Galdieria</taxon>
    </lineage>
</organism>
<dbReference type="InterPro" id="IPR037588">
    <property type="entry name" value="MLST8"/>
</dbReference>
<dbReference type="GO" id="GO:0031931">
    <property type="term" value="C:TORC1 complex"/>
    <property type="evidence" value="ECO:0007669"/>
    <property type="project" value="InterPro"/>
</dbReference>
<dbReference type="InterPro" id="IPR015943">
    <property type="entry name" value="WD40/YVTN_repeat-like_dom_sf"/>
</dbReference>
<reference evidence="6 7" key="1">
    <citation type="submission" date="2022-07" db="EMBL/GenBank/DDBJ databases">
        <title>Genome-wide signatures of adaptation to extreme environments.</title>
        <authorList>
            <person name="Cho C.H."/>
            <person name="Yoon H.S."/>
        </authorList>
    </citation>
    <scope>NUCLEOTIDE SEQUENCE [LARGE SCALE GENOMIC DNA]</scope>
    <source>
        <strain evidence="6 7">108.79 E11</strain>
    </source>
</reference>
<feature type="repeat" description="WD" evidence="5">
    <location>
        <begin position="1"/>
        <end position="29"/>
    </location>
</feature>
<dbReference type="GO" id="GO:0031929">
    <property type="term" value="P:TOR signaling"/>
    <property type="evidence" value="ECO:0007669"/>
    <property type="project" value="InterPro"/>
</dbReference>
<keyword evidence="4" id="KW-0677">Repeat</keyword>
<dbReference type="Gene3D" id="2.130.10.10">
    <property type="entry name" value="YVTN repeat-like/Quinoprotein amine dehydrogenase"/>
    <property type="match status" value="1"/>
</dbReference>
<gene>
    <name evidence="6" type="ORF">GAYE_SCF09G3264</name>
</gene>
<dbReference type="PANTHER" id="PTHR19842:SF0">
    <property type="entry name" value="TARGET OF RAPAMYCIN COMPLEX SUBUNIT LST8"/>
    <property type="match status" value="1"/>
</dbReference>
<dbReference type="InterPro" id="IPR001680">
    <property type="entry name" value="WD40_rpt"/>
</dbReference>